<keyword evidence="2" id="KW-1185">Reference proteome</keyword>
<dbReference type="Proteomes" id="UP000248482">
    <property type="component" value="Unplaced"/>
</dbReference>
<evidence type="ECO:0000313" key="2">
    <source>
        <dbReference type="Proteomes" id="UP000248482"/>
    </source>
</evidence>
<feature type="compositionally biased region" description="Low complexity" evidence="1">
    <location>
        <begin position="182"/>
        <end position="198"/>
    </location>
</feature>
<dbReference type="AlphaFoldDB" id="A0A2Y9L823"/>
<gene>
    <name evidence="3" type="primary">LOC111162298</name>
</gene>
<feature type="region of interest" description="Disordered" evidence="1">
    <location>
        <begin position="59"/>
        <end position="138"/>
    </location>
</feature>
<sequence length="254" mass="26955">MGPQSVQSRAHGFSLPEGHLEMWSKGFKKTCPPCQKLHVREASPRHQFQDSCAERLVGAPLTAQDRTERGTATAQPPARQPLARPAGARPRELLRDSCPSRGPFPPAPANRCPRRPLGTAASREHLGQDQKGSQGSPPVSLYRLQLQGHCLGWGGAVLRFLCSVAGPQRAACPVSGSSQTMGPRRSARPGAARVPGPSVGLCARQPGDETPREGAVDPAPRPRDARGPTGQAHLPGQARATFTKRGLCAGPHRS</sequence>
<feature type="compositionally biased region" description="Low complexity" evidence="1">
    <location>
        <begin position="74"/>
        <end position="88"/>
    </location>
</feature>
<reference evidence="3" key="1">
    <citation type="submission" date="2025-08" db="UniProtKB">
        <authorList>
            <consortium name="RefSeq"/>
        </authorList>
    </citation>
    <scope>IDENTIFICATION</scope>
    <source>
        <tissue evidence="3">Blood</tissue>
    </source>
</reference>
<evidence type="ECO:0000313" key="3">
    <source>
        <dbReference type="RefSeq" id="XP_022382322.1"/>
    </source>
</evidence>
<dbReference type="KEGG" id="elk:111162298"/>
<proteinExistence type="predicted"/>
<evidence type="ECO:0000256" key="1">
    <source>
        <dbReference type="SAM" id="MobiDB-lite"/>
    </source>
</evidence>
<name>A0A2Y9L823_ENHLU</name>
<organism evidence="2 3">
    <name type="scientific">Enhydra lutris kenyoni</name>
    <name type="common">northern sea otter</name>
    <dbReference type="NCBI Taxonomy" id="391180"/>
    <lineage>
        <taxon>Eukaryota</taxon>
        <taxon>Metazoa</taxon>
        <taxon>Chordata</taxon>
        <taxon>Craniata</taxon>
        <taxon>Vertebrata</taxon>
        <taxon>Euteleostomi</taxon>
        <taxon>Mammalia</taxon>
        <taxon>Eutheria</taxon>
        <taxon>Laurasiatheria</taxon>
        <taxon>Carnivora</taxon>
        <taxon>Caniformia</taxon>
        <taxon>Musteloidea</taxon>
        <taxon>Mustelidae</taxon>
        <taxon>Lutrinae</taxon>
        <taxon>Enhydra</taxon>
    </lineage>
</organism>
<dbReference type="RefSeq" id="XP_022382322.1">
    <property type="nucleotide sequence ID" value="XM_022526614.1"/>
</dbReference>
<feature type="region of interest" description="Disordered" evidence="1">
    <location>
        <begin position="173"/>
        <end position="254"/>
    </location>
</feature>
<feature type="compositionally biased region" description="Basic and acidic residues" evidence="1">
    <location>
        <begin position="206"/>
        <end position="226"/>
    </location>
</feature>
<protein>
    <submittedName>
        <fullName evidence="3">Uncharacterized protein LOC111162298</fullName>
    </submittedName>
</protein>
<accession>A0A2Y9L823</accession>
<dbReference type="GeneID" id="111162298"/>